<dbReference type="Proteomes" id="UP000008370">
    <property type="component" value="Unassembled WGS sequence"/>
</dbReference>
<dbReference type="InParanoid" id="K5VWT9"/>
<evidence type="ECO:0000313" key="3">
    <source>
        <dbReference type="Proteomes" id="UP000008370"/>
    </source>
</evidence>
<organism evidence="2 3">
    <name type="scientific">Phanerochaete carnosa (strain HHB-10118-sp)</name>
    <name type="common">White-rot fungus</name>
    <name type="synonym">Peniophora carnosa</name>
    <dbReference type="NCBI Taxonomy" id="650164"/>
    <lineage>
        <taxon>Eukaryota</taxon>
        <taxon>Fungi</taxon>
        <taxon>Dikarya</taxon>
        <taxon>Basidiomycota</taxon>
        <taxon>Agaricomycotina</taxon>
        <taxon>Agaricomycetes</taxon>
        <taxon>Polyporales</taxon>
        <taxon>Phanerochaetaceae</taxon>
        <taxon>Phanerochaete</taxon>
    </lineage>
</organism>
<protein>
    <submittedName>
        <fullName evidence="2">Uncharacterized protein</fullName>
    </submittedName>
</protein>
<dbReference type="KEGG" id="pco:PHACADRAFT_199896"/>
<feature type="region of interest" description="Disordered" evidence="1">
    <location>
        <begin position="1"/>
        <end position="40"/>
    </location>
</feature>
<evidence type="ECO:0000313" key="2">
    <source>
        <dbReference type="EMBL" id="EKM51064.1"/>
    </source>
</evidence>
<gene>
    <name evidence="2" type="ORF">PHACADRAFT_199896</name>
</gene>
<feature type="compositionally biased region" description="Polar residues" evidence="1">
    <location>
        <begin position="11"/>
        <end position="21"/>
    </location>
</feature>
<dbReference type="RefSeq" id="XP_007400222.1">
    <property type="nucleotide sequence ID" value="XM_007400160.1"/>
</dbReference>
<evidence type="ECO:0000256" key="1">
    <source>
        <dbReference type="SAM" id="MobiDB-lite"/>
    </source>
</evidence>
<reference evidence="2 3" key="1">
    <citation type="journal article" date="2012" name="BMC Genomics">
        <title>Comparative genomics of the white-rot fungi, Phanerochaete carnosa and P. chrysosporium, to elucidate the genetic basis of the distinct wood types they colonize.</title>
        <authorList>
            <person name="Suzuki H."/>
            <person name="MacDonald J."/>
            <person name="Syed K."/>
            <person name="Salamov A."/>
            <person name="Hori C."/>
            <person name="Aerts A."/>
            <person name="Henrissat B."/>
            <person name="Wiebenga A."/>
            <person name="vanKuyk P.A."/>
            <person name="Barry K."/>
            <person name="Lindquist E."/>
            <person name="LaButti K."/>
            <person name="Lapidus A."/>
            <person name="Lucas S."/>
            <person name="Coutinho P."/>
            <person name="Gong Y."/>
            <person name="Samejima M."/>
            <person name="Mahadevan R."/>
            <person name="Abou-Zaid M."/>
            <person name="de Vries R.P."/>
            <person name="Igarashi K."/>
            <person name="Yadav J.S."/>
            <person name="Grigoriev I.V."/>
            <person name="Master E.R."/>
        </authorList>
    </citation>
    <scope>NUCLEOTIDE SEQUENCE [LARGE SCALE GENOMIC DNA]</scope>
    <source>
        <strain evidence="2 3">HHB-10118-sp</strain>
    </source>
</reference>
<dbReference type="EMBL" id="JH930477">
    <property type="protein sequence ID" value="EKM51064.1"/>
    <property type="molecule type" value="Genomic_DNA"/>
</dbReference>
<dbReference type="HOGENOM" id="CLU_2038863_0_0_1"/>
<keyword evidence="3" id="KW-1185">Reference proteome</keyword>
<dbReference type="AlphaFoldDB" id="K5VWT9"/>
<accession>K5VWT9</accession>
<proteinExistence type="predicted"/>
<sequence length="121" mass="13643">MSHKRRKTDVAPNTSTNTHPDSVSRTTRSHTRREAADSVRVTSTPLAYDFWVAGILSSFLGPVCEEDHVVWNLLCDLYDSPWDKVHTAKPSQCQELSRNANPGALPHRAHWAWVEANLIPK</sequence>
<dbReference type="GeneID" id="18911444"/>
<name>K5VWT9_PHACS</name>